<dbReference type="InterPro" id="IPR009506">
    <property type="entry name" value="YjiS-like"/>
</dbReference>
<keyword evidence="3" id="KW-1185">Reference proteome</keyword>
<protein>
    <recommendedName>
        <fullName evidence="1">YjiS-like domain-containing protein</fullName>
    </recommendedName>
</protein>
<gene>
    <name evidence="2" type="ORF">SAMN05421759_10885</name>
</gene>
<feature type="domain" description="YjiS-like" evidence="1">
    <location>
        <begin position="24"/>
        <end position="62"/>
    </location>
</feature>
<dbReference type="RefSeq" id="WP_076448614.1">
    <property type="nucleotide sequence ID" value="NZ_FTOQ01000008.1"/>
</dbReference>
<sequence length="73" mass="8359">MAYAQNDLTQSGLGRFKARFETLRAAYSAHRARRAIYLRTVDELHALNDRELADLGFHRSEIPRLARQAAAEM</sequence>
<evidence type="ECO:0000259" key="1">
    <source>
        <dbReference type="Pfam" id="PF06568"/>
    </source>
</evidence>
<dbReference type="AlphaFoldDB" id="A0A1N7NGV0"/>
<dbReference type="Proteomes" id="UP000186684">
    <property type="component" value="Unassembled WGS sequence"/>
</dbReference>
<reference evidence="3" key="1">
    <citation type="submission" date="2017-01" db="EMBL/GenBank/DDBJ databases">
        <authorList>
            <person name="Varghese N."/>
            <person name="Submissions S."/>
        </authorList>
    </citation>
    <scope>NUCLEOTIDE SEQUENCE [LARGE SCALE GENOMIC DNA]</scope>
    <source>
        <strain evidence="3">DSM 29430</strain>
    </source>
</reference>
<accession>A0A1N7NGV0</accession>
<dbReference type="EMBL" id="FTOQ01000008">
    <property type="protein sequence ID" value="SIS97537.1"/>
    <property type="molecule type" value="Genomic_DNA"/>
</dbReference>
<evidence type="ECO:0000313" key="3">
    <source>
        <dbReference type="Proteomes" id="UP000186684"/>
    </source>
</evidence>
<dbReference type="Pfam" id="PF06568">
    <property type="entry name" value="YjiS-like"/>
    <property type="match status" value="1"/>
</dbReference>
<name>A0A1N7NGV0_9RHOB</name>
<organism evidence="2 3">
    <name type="scientific">Roseivivax lentus</name>
    <dbReference type="NCBI Taxonomy" id="633194"/>
    <lineage>
        <taxon>Bacteria</taxon>
        <taxon>Pseudomonadati</taxon>
        <taxon>Pseudomonadota</taxon>
        <taxon>Alphaproteobacteria</taxon>
        <taxon>Rhodobacterales</taxon>
        <taxon>Roseobacteraceae</taxon>
        <taxon>Roseivivax</taxon>
    </lineage>
</organism>
<dbReference type="OrthoDB" id="8244198at2"/>
<dbReference type="STRING" id="633194.SAMN05421759_10885"/>
<evidence type="ECO:0000313" key="2">
    <source>
        <dbReference type="EMBL" id="SIS97537.1"/>
    </source>
</evidence>
<proteinExistence type="predicted"/>